<sequence length="31" mass="3577">MESYLEVSESPFSLLSFNNAALLTLFLITYY</sequence>
<dbReference type="EMBL" id="GGEC01086616">
    <property type="protein sequence ID" value="MBX67100.1"/>
    <property type="molecule type" value="Transcribed_RNA"/>
</dbReference>
<evidence type="ECO:0000313" key="2">
    <source>
        <dbReference type="EMBL" id="MBX67100.1"/>
    </source>
</evidence>
<protein>
    <submittedName>
        <fullName evidence="2">Uncharacterized protein</fullName>
    </submittedName>
</protein>
<keyword evidence="1" id="KW-0472">Membrane</keyword>
<keyword evidence="1" id="KW-1133">Transmembrane helix</keyword>
<dbReference type="AlphaFoldDB" id="A0A2P2QJC8"/>
<organism evidence="2">
    <name type="scientific">Rhizophora mucronata</name>
    <name type="common">Asiatic mangrove</name>
    <dbReference type="NCBI Taxonomy" id="61149"/>
    <lineage>
        <taxon>Eukaryota</taxon>
        <taxon>Viridiplantae</taxon>
        <taxon>Streptophyta</taxon>
        <taxon>Embryophyta</taxon>
        <taxon>Tracheophyta</taxon>
        <taxon>Spermatophyta</taxon>
        <taxon>Magnoliopsida</taxon>
        <taxon>eudicotyledons</taxon>
        <taxon>Gunneridae</taxon>
        <taxon>Pentapetalae</taxon>
        <taxon>rosids</taxon>
        <taxon>fabids</taxon>
        <taxon>Malpighiales</taxon>
        <taxon>Rhizophoraceae</taxon>
        <taxon>Rhizophora</taxon>
    </lineage>
</organism>
<keyword evidence="1" id="KW-0812">Transmembrane</keyword>
<reference evidence="2" key="1">
    <citation type="submission" date="2018-02" db="EMBL/GenBank/DDBJ databases">
        <title>Rhizophora mucronata_Transcriptome.</title>
        <authorList>
            <person name="Meera S.P."/>
            <person name="Sreeshan A."/>
            <person name="Augustine A."/>
        </authorList>
    </citation>
    <scope>NUCLEOTIDE SEQUENCE</scope>
    <source>
        <tissue evidence="2">Leaf</tissue>
    </source>
</reference>
<name>A0A2P2QJC8_RHIMU</name>
<proteinExistence type="predicted"/>
<accession>A0A2P2QJC8</accession>
<evidence type="ECO:0000256" key="1">
    <source>
        <dbReference type="SAM" id="Phobius"/>
    </source>
</evidence>
<feature type="transmembrane region" description="Helical" evidence="1">
    <location>
        <begin position="12"/>
        <end position="30"/>
    </location>
</feature>